<keyword evidence="2" id="KW-1185">Reference proteome</keyword>
<gene>
    <name evidence="1" type="ORF">AWC22_00835</name>
</gene>
<comment type="caution">
    <text evidence="1">The sequence shown here is derived from an EMBL/GenBank/DDBJ whole genome shotgun (WGS) entry which is preliminary data.</text>
</comment>
<evidence type="ECO:0000313" key="2">
    <source>
        <dbReference type="Proteomes" id="UP000193087"/>
    </source>
</evidence>
<name>A0A1X2DFR4_9MYCO</name>
<reference evidence="1 2" key="1">
    <citation type="submission" date="2016-01" db="EMBL/GenBank/DDBJ databases">
        <title>The new phylogeny of the genus Mycobacterium.</title>
        <authorList>
            <person name="Tarcisio F."/>
            <person name="Conor M."/>
            <person name="Antonella G."/>
            <person name="Elisabetta G."/>
            <person name="Giulia F.S."/>
            <person name="Sara T."/>
            <person name="Anna F."/>
            <person name="Clotilde B."/>
            <person name="Roberto B."/>
            <person name="Veronica D.S."/>
            <person name="Fabio R."/>
            <person name="Monica P."/>
            <person name="Olivier J."/>
            <person name="Enrico T."/>
            <person name="Nicola S."/>
        </authorList>
    </citation>
    <scope>NUCLEOTIDE SEQUENCE [LARGE SCALE GENOMIC DNA]</scope>
    <source>
        <strain evidence="1 2">DSM 45176</strain>
    </source>
</reference>
<dbReference type="EMBL" id="LQPQ01000013">
    <property type="protein sequence ID" value="ORW86972.1"/>
    <property type="molecule type" value="Genomic_DNA"/>
</dbReference>
<dbReference type="RefSeq" id="WP_085248907.1">
    <property type="nucleotide sequence ID" value="NZ_CP045092.1"/>
</dbReference>
<accession>A0A1X2DFR4</accession>
<evidence type="ECO:0000313" key="1">
    <source>
        <dbReference type="EMBL" id="ORW86972.1"/>
    </source>
</evidence>
<dbReference type="GeneID" id="93497656"/>
<dbReference type="AlphaFoldDB" id="A0A1X2DFR4"/>
<dbReference type="Proteomes" id="UP000193087">
    <property type="component" value="Unassembled WGS sequence"/>
</dbReference>
<organism evidence="1 2">
    <name type="scientific">Mycobacterium riyadhense</name>
    <dbReference type="NCBI Taxonomy" id="486698"/>
    <lineage>
        <taxon>Bacteria</taxon>
        <taxon>Bacillati</taxon>
        <taxon>Actinomycetota</taxon>
        <taxon>Actinomycetes</taxon>
        <taxon>Mycobacteriales</taxon>
        <taxon>Mycobacteriaceae</taxon>
        <taxon>Mycobacterium</taxon>
    </lineage>
</organism>
<protein>
    <submittedName>
        <fullName evidence="1">Uncharacterized protein</fullName>
    </submittedName>
</protein>
<proteinExistence type="predicted"/>
<sequence>MITDARTGKARVPRPILIVVIMPPHTTRLHVLTHSDAAIPIPSAVQHRRADLIPDRLSEQMFGACGGASNTP</sequence>